<keyword evidence="5 7" id="KW-0472">Membrane</keyword>
<comment type="similarity">
    <text evidence="2">Belongs to the EamA transporter family.</text>
</comment>
<evidence type="ECO:0000259" key="8">
    <source>
        <dbReference type="Pfam" id="PF00892"/>
    </source>
</evidence>
<comment type="caution">
    <text evidence="9">The sequence shown here is derived from an EMBL/GenBank/DDBJ whole genome shotgun (WGS) entry which is preliminary data.</text>
</comment>
<feature type="transmembrane region" description="Helical" evidence="7">
    <location>
        <begin position="147"/>
        <end position="166"/>
    </location>
</feature>
<feature type="transmembrane region" description="Helical" evidence="7">
    <location>
        <begin position="123"/>
        <end position="141"/>
    </location>
</feature>
<evidence type="ECO:0000313" key="9">
    <source>
        <dbReference type="EMBL" id="GCD96867.1"/>
    </source>
</evidence>
<feature type="transmembrane region" description="Helical" evidence="7">
    <location>
        <begin position="64"/>
        <end position="82"/>
    </location>
</feature>
<dbReference type="SUPFAM" id="SSF103481">
    <property type="entry name" value="Multidrug resistance efflux transporter EmrE"/>
    <property type="match status" value="2"/>
</dbReference>
<evidence type="ECO:0000256" key="5">
    <source>
        <dbReference type="ARBA" id="ARBA00023136"/>
    </source>
</evidence>
<feature type="transmembrane region" description="Helical" evidence="7">
    <location>
        <begin position="208"/>
        <end position="227"/>
    </location>
</feature>
<dbReference type="AlphaFoldDB" id="A0A401YQM7"/>
<comment type="subcellular location">
    <subcellularLocation>
        <location evidence="1">Membrane</location>
        <topology evidence="1">Multi-pass membrane protein</topology>
    </subcellularLocation>
</comment>
<feature type="domain" description="EamA" evidence="8">
    <location>
        <begin position="147"/>
        <end position="280"/>
    </location>
</feature>
<feature type="region of interest" description="Disordered" evidence="6">
    <location>
        <begin position="292"/>
        <end position="311"/>
    </location>
</feature>
<evidence type="ECO:0000256" key="6">
    <source>
        <dbReference type="SAM" id="MobiDB-lite"/>
    </source>
</evidence>
<feature type="domain" description="EamA" evidence="8">
    <location>
        <begin position="6"/>
        <end position="136"/>
    </location>
</feature>
<dbReference type="InterPro" id="IPR000620">
    <property type="entry name" value="EamA_dom"/>
</dbReference>
<evidence type="ECO:0000313" key="10">
    <source>
        <dbReference type="Proteomes" id="UP000286931"/>
    </source>
</evidence>
<dbReference type="PANTHER" id="PTHR32322:SF2">
    <property type="entry name" value="EAMA DOMAIN-CONTAINING PROTEIN"/>
    <property type="match status" value="1"/>
</dbReference>
<dbReference type="InterPro" id="IPR050638">
    <property type="entry name" value="AA-Vitamin_Transporters"/>
</dbReference>
<dbReference type="GO" id="GO:0016020">
    <property type="term" value="C:membrane"/>
    <property type="evidence" value="ECO:0007669"/>
    <property type="project" value="UniProtKB-SubCell"/>
</dbReference>
<evidence type="ECO:0000256" key="7">
    <source>
        <dbReference type="SAM" id="Phobius"/>
    </source>
</evidence>
<name>A0A401YQM7_9ACTN</name>
<dbReference type="Pfam" id="PF00892">
    <property type="entry name" value="EamA"/>
    <property type="match status" value="2"/>
</dbReference>
<organism evidence="9 10">
    <name type="scientific">Embleya hyalina</name>
    <dbReference type="NCBI Taxonomy" id="516124"/>
    <lineage>
        <taxon>Bacteria</taxon>
        <taxon>Bacillati</taxon>
        <taxon>Actinomycetota</taxon>
        <taxon>Actinomycetes</taxon>
        <taxon>Kitasatosporales</taxon>
        <taxon>Streptomycetaceae</taxon>
        <taxon>Embleya</taxon>
    </lineage>
</organism>
<gene>
    <name evidence="9" type="ORF">EHYA_04554</name>
</gene>
<sequence length="311" mass="32578">MSRRATLLFAGMCVFWGIPYLLIKVAVDEVSPAVLVFARTGLAALILLPFALRGNGFRGLTGHAWPLLMFAMTEFVVPWWLLSDAERRLSSSTAGLLLASTPIFGAVLVYLTGGAERMGAVRWIGLAVGFGGVAVLAGPTLDSGDPWAIVEVLATAVCYAAAAIVVERGLEDVPNLPMTAACLGFSALVYVLPAAAQWPGRMPSAKVLGALGVLALVCTAIAVVLFFELIREVGAARATVITYVIPAVAVVAGVLVLDERFTWAIGASFVLILAGAWLATRRGDTPIIPAHADADAQPPLESTGTPEQQQL</sequence>
<keyword evidence="10" id="KW-1185">Reference proteome</keyword>
<dbReference type="EMBL" id="BIFH01000022">
    <property type="protein sequence ID" value="GCD96867.1"/>
    <property type="molecule type" value="Genomic_DNA"/>
</dbReference>
<evidence type="ECO:0000256" key="4">
    <source>
        <dbReference type="ARBA" id="ARBA00022989"/>
    </source>
</evidence>
<evidence type="ECO:0000256" key="3">
    <source>
        <dbReference type="ARBA" id="ARBA00022692"/>
    </source>
</evidence>
<evidence type="ECO:0000256" key="2">
    <source>
        <dbReference type="ARBA" id="ARBA00007362"/>
    </source>
</evidence>
<feature type="compositionally biased region" description="Polar residues" evidence="6">
    <location>
        <begin position="300"/>
        <end position="311"/>
    </location>
</feature>
<evidence type="ECO:0000256" key="1">
    <source>
        <dbReference type="ARBA" id="ARBA00004141"/>
    </source>
</evidence>
<dbReference type="OrthoDB" id="4630069at2"/>
<dbReference type="InterPro" id="IPR037185">
    <property type="entry name" value="EmrE-like"/>
</dbReference>
<keyword evidence="4 7" id="KW-1133">Transmembrane helix</keyword>
<dbReference type="PANTHER" id="PTHR32322">
    <property type="entry name" value="INNER MEMBRANE TRANSPORTER"/>
    <property type="match status" value="1"/>
</dbReference>
<dbReference type="Proteomes" id="UP000286931">
    <property type="component" value="Unassembled WGS sequence"/>
</dbReference>
<feature type="transmembrane region" description="Helical" evidence="7">
    <location>
        <begin position="94"/>
        <end position="111"/>
    </location>
</feature>
<feature type="transmembrane region" description="Helical" evidence="7">
    <location>
        <begin position="33"/>
        <end position="52"/>
    </location>
</feature>
<dbReference type="RefSeq" id="WP_126638897.1">
    <property type="nucleotide sequence ID" value="NZ_BIFH01000022.1"/>
</dbReference>
<keyword evidence="3 7" id="KW-0812">Transmembrane</keyword>
<feature type="transmembrane region" description="Helical" evidence="7">
    <location>
        <begin position="7"/>
        <end position="27"/>
    </location>
</feature>
<feature type="transmembrane region" description="Helical" evidence="7">
    <location>
        <begin position="178"/>
        <end position="196"/>
    </location>
</feature>
<proteinExistence type="inferred from homology"/>
<feature type="transmembrane region" description="Helical" evidence="7">
    <location>
        <begin position="261"/>
        <end position="279"/>
    </location>
</feature>
<accession>A0A401YQM7</accession>
<reference evidence="9 10" key="1">
    <citation type="submission" date="2018-12" db="EMBL/GenBank/DDBJ databases">
        <title>Draft genome sequence of Embleya hyalina NBRC 13850T.</title>
        <authorList>
            <person name="Komaki H."/>
            <person name="Hosoyama A."/>
            <person name="Kimura A."/>
            <person name="Ichikawa N."/>
            <person name="Tamura T."/>
        </authorList>
    </citation>
    <scope>NUCLEOTIDE SEQUENCE [LARGE SCALE GENOMIC DNA]</scope>
    <source>
        <strain evidence="9 10">NBRC 13850</strain>
    </source>
</reference>
<feature type="transmembrane region" description="Helical" evidence="7">
    <location>
        <begin position="234"/>
        <end position="255"/>
    </location>
</feature>
<protein>
    <submittedName>
        <fullName evidence="9">Membrane protein</fullName>
    </submittedName>
</protein>